<reference evidence="1 2" key="1">
    <citation type="submission" date="2014-02" db="EMBL/GenBank/DDBJ databases">
        <title>Kosmotoga genome sequencing.</title>
        <authorList>
            <person name="Pollo S.M."/>
            <person name="Charchuk R."/>
            <person name="Nesbo C.L."/>
        </authorList>
    </citation>
    <scope>NUCLEOTIDE SEQUENCE [LARGE SCALE GENOMIC DNA]</scope>
    <source>
        <strain evidence="1 2">S304</strain>
    </source>
</reference>
<protein>
    <submittedName>
        <fullName evidence="1">Uncharacterized protein</fullName>
    </submittedName>
</protein>
<dbReference type="STRING" id="1453497.AT15_03800"/>
<dbReference type="InterPro" id="IPR046484">
    <property type="entry name" value="DUF6577"/>
</dbReference>
<evidence type="ECO:0000313" key="1">
    <source>
        <dbReference type="EMBL" id="OAA31958.1"/>
    </source>
</evidence>
<dbReference type="RefSeq" id="WP_068345691.1">
    <property type="nucleotide sequence ID" value="NZ_JFHK01000002.1"/>
</dbReference>
<dbReference type="Pfam" id="PF20217">
    <property type="entry name" value="DUF6577"/>
    <property type="match status" value="1"/>
</dbReference>
<dbReference type="OrthoDB" id="9815589at2"/>
<dbReference type="EMBL" id="JFHK01000002">
    <property type="protein sequence ID" value="OAA31958.1"/>
    <property type="molecule type" value="Genomic_DNA"/>
</dbReference>
<dbReference type="AlphaFoldDB" id="A0A182C847"/>
<name>A0A182C847_9BACT</name>
<proteinExistence type="predicted"/>
<keyword evidence="2" id="KW-1185">Reference proteome</keyword>
<evidence type="ECO:0000313" key="2">
    <source>
        <dbReference type="Proteomes" id="UP000077339"/>
    </source>
</evidence>
<gene>
    <name evidence="1" type="ORF">AT15_03800</name>
</gene>
<comment type="caution">
    <text evidence="1">The sequence shown here is derived from an EMBL/GenBank/DDBJ whole genome shotgun (WGS) entry which is preliminary data.</text>
</comment>
<dbReference type="PATRIC" id="fig|1453497.3.peg.753"/>
<accession>A0A182C847</accession>
<dbReference type="Proteomes" id="UP000077339">
    <property type="component" value="Unassembled WGS sequence"/>
</dbReference>
<sequence>MKSPYSRAYVAKRLFRLRESGVKYISKKELVKYFKKQNPKISDSTIRRRIYDLKKSGVITNSGRGQYLIENRPSFLPPDSAFLKKVVKSLTKRFPYLSNYCIWETKWLSEFTVHQASLPLVILEVERDTEESVFNFLKESYNNIFLKPGIKEVEKYFAFNEKNIVVIPLISQSPISKIGNIKIPKTEKILVDLFCEKNLFIAYQGQELINIYKNVIKKYAFNRTTFWSYAKRRKRYNQIRRFILENHIEGFMEEEN</sequence>
<organism evidence="1 2">
    <name type="scientific">Kosmotoga arenicorallina S304</name>
    <dbReference type="NCBI Taxonomy" id="1453497"/>
    <lineage>
        <taxon>Bacteria</taxon>
        <taxon>Thermotogati</taxon>
        <taxon>Thermotogota</taxon>
        <taxon>Thermotogae</taxon>
        <taxon>Kosmotogales</taxon>
        <taxon>Kosmotogaceae</taxon>
        <taxon>Kosmotoga</taxon>
    </lineage>
</organism>